<dbReference type="AlphaFoldDB" id="L1JFL6"/>
<name>L1JFL6_GUITC</name>
<evidence type="ECO:0000256" key="4">
    <source>
        <dbReference type="ARBA" id="ARBA00022737"/>
    </source>
</evidence>
<keyword evidence="5" id="KW-0653">Protein transport</keyword>
<dbReference type="Proteomes" id="UP000011087">
    <property type="component" value="Unassembled WGS sequence"/>
</dbReference>
<dbReference type="PANTHER" id="PTHR10527">
    <property type="entry name" value="IMPORTIN BETA"/>
    <property type="match status" value="1"/>
</dbReference>
<keyword evidence="9" id="KW-1185">Reference proteome</keyword>
<dbReference type="STRING" id="905079.L1JFL6"/>
<evidence type="ECO:0000313" key="9">
    <source>
        <dbReference type="Proteomes" id="UP000011087"/>
    </source>
</evidence>
<evidence type="ECO:0000313" key="8">
    <source>
        <dbReference type="EnsemblProtists" id="EKX46939"/>
    </source>
</evidence>
<evidence type="ECO:0000256" key="3">
    <source>
        <dbReference type="ARBA" id="ARBA00022490"/>
    </source>
</evidence>
<evidence type="ECO:0000256" key="1">
    <source>
        <dbReference type="ARBA" id="ARBA00004496"/>
    </source>
</evidence>
<dbReference type="Gene3D" id="1.25.10.10">
    <property type="entry name" value="Leucine-rich Repeat Variant"/>
    <property type="match status" value="2"/>
</dbReference>
<reference evidence="9" key="2">
    <citation type="submission" date="2012-11" db="EMBL/GenBank/DDBJ databases">
        <authorList>
            <person name="Kuo A."/>
            <person name="Curtis B.A."/>
            <person name="Tanifuji G."/>
            <person name="Burki F."/>
            <person name="Gruber A."/>
            <person name="Irimia M."/>
            <person name="Maruyama S."/>
            <person name="Arias M.C."/>
            <person name="Ball S.G."/>
            <person name="Gile G.H."/>
            <person name="Hirakawa Y."/>
            <person name="Hopkins J.F."/>
            <person name="Rensing S.A."/>
            <person name="Schmutz J."/>
            <person name="Symeonidi A."/>
            <person name="Elias M."/>
            <person name="Eveleigh R.J."/>
            <person name="Herman E.K."/>
            <person name="Klute M.J."/>
            <person name="Nakayama T."/>
            <person name="Obornik M."/>
            <person name="Reyes-Prieto A."/>
            <person name="Armbrust E.V."/>
            <person name="Aves S.J."/>
            <person name="Beiko R.G."/>
            <person name="Coutinho P."/>
            <person name="Dacks J.B."/>
            <person name="Durnford D.G."/>
            <person name="Fast N.M."/>
            <person name="Green B.R."/>
            <person name="Grisdale C."/>
            <person name="Hempe F."/>
            <person name="Henrissat B."/>
            <person name="Hoppner M.P."/>
            <person name="Ishida K.-I."/>
            <person name="Kim E."/>
            <person name="Koreny L."/>
            <person name="Kroth P.G."/>
            <person name="Liu Y."/>
            <person name="Malik S.-B."/>
            <person name="Maier U.G."/>
            <person name="McRose D."/>
            <person name="Mock T."/>
            <person name="Neilson J.A."/>
            <person name="Onodera N.T."/>
            <person name="Poole A.M."/>
            <person name="Pritham E.J."/>
            <person name="Richards T.A."/>
            <person name="Rocap G."/>
            <person name="Roy S.W."/>
            <person name="Sarai C."/>
            <person name="Schaack S."/>
            <person name="Shirato S."/>
            <person name="Slamovits C.H."/>
            <person name="Spencer D.F."/>
            <person name="Suzuki S."/>
            <person name="Worden A.Z."/>
            <person name="Zauner S."/>
            <person name="Barry K."/>
            <person name="Bell C."/>
            <person name="Bharti A.K."/>
            <person name="Crow J.A."/>
            <person name="Grimwood J."/>
            <person name="Kramer R."/>
            <person name="Lindquist E."/>
            <person name="Lucas S."/>
            <person name="Salamov A."/>
            <person name="McFadden G.I."/>
            <person name="Lane C.E."/>
            <person name="Keeling P.J."/>
            <person name="Gray M.W."/>
            <person name="Grigoriev I.V."/>
            <person name="Archibald J.M."/>
        </authorList>
    </citation>
    <scope>NUCLEOTIDE SEQUENCE</scope>
    <source>
        <strain evidence="9">CCMP2712</strain>
    </source>
</reference>
<reference evidence="8" key="3">
    <citation type="submission" date="2015-06" db="UniProtKB">
        <authorList>
            <consortium name="EnsemblProtists"/>
        </authorList>
    </citation>
    <scope>IDENTIFICATION</scope>
</reference>
<dbReference type="InterPro" id="IPR011989">
    <property type="entry name" value="ARM-like"/>
</dbReference>
<dbReference type="GO" id="GO:0006606">
    <property type="term" value="P:protein import into nucleus"/>
    <property type="evidence" value="ECO:0007669"/>
    <property type="project" value="InterPro"/>
</dbReference>
<accession>L1JFL6</accession>
<sequence>MWLQFRLRGGNGPHNDACSREYILAVLEDILAGDNKLIEEAESKIELNLKQPKFVQNLLNCAVTNKLSVDIRQLAAVILRRRIQEFWPVLDDKQKENFQEEVYTALFQDSTLASLKLSRALAALIGESAGVSSSFTFFHSTMKKLFELSKHEQLPLRSIALELYSKISDIFDAGADEMGGYVDQLSEAAIESMSHYHNLVRKKGIKLALNLMTRGQQYNLKYSMLEMSHKTFSRAVHEKDSKMILSCVDFYVEVFTYCWALFDIARLDDIIELAFRASEAPEVSSTARKKAIFLLAEIASLRGDAVEERKLVGNILARVVRQLEAVFKDLEVAQICDVLSTDHEGNIDAFDDDGEFEEGSSTLETYRSDNSTLIPEYKMLLGKLMDSKSSKNATLLAFRYVQGEEDEQWEKETDKMKSMLLRIMLIESFCYGKSSADGLREANLVSRTLNILSNRHLIDAKEISGYVFQTFCSFVNSFPEEIRSDLDENILMFVVSNLHIETHGKTCSLLLEFIESLAKASCPSLVDYVPKVLTFLFEQFASDKLLLHDRALKCLCCIIASFELADETMEKSITAVGNLYDKLANHSQGKEDELDDMLIRAECVKSLGKFLTRSSSKTLKEYSFLCMERILMAFMGPEKETILREAALESLADVISVLQQAFQPFLDIVIPPLKACLDPSQTLEDYIYQGKADDVDQAELNKVVQRAKDTGEKSNEEKANAVKLCRVLAENLGESFSPHLRGIFKSIISMLQIRNLQICKECLWTVQTLVTFAVTYWSRPSLDERQPPALHAVSENLADEAIHSVLQIMRKSSEGELTGIACRTLVGIFEMVRWNFMKDYLEKVTEVMKQIMDHNIEASIALEFDNVEYLFSSLLHAVCMISKLWKEHRLTKEELEMREGTSNSKLFRNFFDEVFPNFLEWSSSHQPMWMQRLALGAVGIVFTDIAVSKSSLPLDRYSYYMIPVLNSSLTSILSKFSSGKGDDVDMRLSEKTTIGACYGIFDLLLKLTDVKEISGFARDNIVASLSRLLCSRFFFVNVEKGDQAIKLFFDSFPLRHDVSENMALIVFFKRLIFSDARFPNLCDFIVENFGKFLEDPQLEPKISKPVRDAAVDLIEFVTGANPNVPLDPFMEPG</sequence>
<evidence type="ECO:0000259" key="6">
    <source>
        <dbReference type="PROSITE" id="PS50166"/>
    </source>
</evidence>
<dbReference type="EnsemblProtists" id="EKX46939">
    <property type="protein sequence ID" value="EKX46939"/>
    <property type="gene ID" value="GUITHDRAFT_107291"/>
</dbReference>
<keyword evidence="2" id="KW-0813">Transport</keyword>
<dbReference type="SUPFAM" id="SSF48371">
    <property type="entry name" value="ARM repeat"/>
    <property type="match status" value="2"/>
</dbReference>
<dbReference type="GO" id="GO:0005737">
    <property type="term" value="C:cytoplasm"/>
    <property type="evidence" value="ECO:0007669"/>
    <property type="project" value="UniProtKB-SubCell"/>
</dbReference>
<dbReference type="RefSeq" id="XP_005833919.1">
    <property type="nucleotide sequence ID" value="XM_005833862.1"/>
</dbReference>
<keyword evidence="3" id="KW-0963">Cytoplasm</keyword>
<dbReference type="GO" id="GO:0031267">
    <property type="term" value="F:small GTPase binding"/>
    <property type="evidence" value="ECO:0007669"/>
    <property type="project" value="InterPro"/>
</dbReference>
<keyword evidence="4" id="KW-0677">Repeat</keyword>
<evidence type="ECO:0000313" key="7">
    <source>
        <dbReference type="EMBL" id="EKX46939.1"/>
    </source>
</evidence>
<reference evidence="7 9" key="1">
    <citation type="journal article" date="2012" name="Nature">
        <title>Algal genomes reveal evolutionary mosaicism and the fate of nucleomorphs.</title>
        <authorList>
            <consortium name="DOE Joint Genome Institute"/>
            <person name="Curtis B.A."/>
            <person name="Tanifuji G."/>
            <person name="Burki F."/>
            <person name="Gruber A."/>
            <person name="Irimia M."/>
            <person name="Maruyama S."/>
            <person name="Arias M.C."/>
            <person name="Ball S.G."/>
            <person name="Gile G.H."/>
            <person name="Hirakawa Y."/>
            <person name="Hopkins J.F."/>
            <person name="Kuo A."/>
            <person name="Rensing S.A."/>
            <person name="Schmutz J."/>
            <person name="Symeonidi A."/>
            <person name="Elias M."/>
            <person name="Eveleigh R.J."/>
            <person name="Herman E.K."/>
            <person name="Klute M.J."/>
            <person name="Nakayama T."/>
            <person name="Obornik M."/>
            <person name="Reyes-Prieto A."/>
            <person name="Armbrust E.V."/>
            <person name="Aves S.J."/>
            <person name="Beiko R.G."/>
            <person name="Coutinho P."/>
            <person name="Dacks J.B."/>
            <person name="Durnford D.G."/>
            <person name="Fast N.M."/>
            <person name="Green B.R."/>
            <person name="Grisdale C.J."/>
            <person name="Hempel F."/>
            <person name="Henrissat B."/>
            <person name="Hoppner M.P."/>
            <person name="Ishida K."/>
            <person name="Kim E."/>
            <person name="Koreny L."/>
            <person name="Kroth P.G."/>
            <person name="Liu Y."/>
            <person name="Malik S.B."/>
            <person name="Maier U.G."/>
            <person name="McRose D."/>
            <person name="Mock T."/>
            <person name="Neilson J.A."/>
            <person name="Onodera N.T."/>
            <person name="Poole A.M."/>
            <person name="Pritham E.J."/>
            <person name="Richards T.A."/>
            <person name="Rocap G."/>
            <person name="Roy S.W."/>
            <person name="Sarai C."/>
            <person name="Schaack S."/>
            <person name="Shirato S."/>
            <person name="Slamovits C.H."/>
            <person name="Spencer D.F."/>
            <person name="Suzuki S."/>
            <person name="Worden A.Z."/>
            <person name="Zauner S."/>
            <person name="Barry K."/>
            <person name="Bell C."/>
            <person name="Bharti A.K."/>
            <person name="Crow J.A."/>
            <person name="Grimwood J."/>
            <person name="Kramer R."/>
            <person name="Lindquist E."/>
            <person name="Lucas S."/>
            <person name="Salamov A."/>
            <person name="McFadden G.I."/>
            <person name="Lane C.E."/>
            <person name="Keeling P.J."/>
            <person name="Gray M.W."/>
            <person name="Grigoriev I.V."/>
            <person name="Archibald J.M."/>
        </authorList>
    </citation>
    <scope>NUCLEOTIDE SEQUENCE</scope>
    <source>
        <strain evidence="7 9">CCMP2712</strain>
    </source>
</reference>
<dbReference type="InterPro" id="IPR016024">
    <property type="entry name" value="ARM-type_fold"/>
</dbReference>
<dbReference type="KEGG" id="gtt:GUITHDRAFT_107291"/>
<organism evidence="7">
    <name type="scientific">Guillardia theta (strain CCMP2712)</name>
    <name type="common">Cryptophyte</name>
    <dbReference type="NCBI Taxonomy" id="905079"/>
    <lineage>
        <taxon>Eukaryota</taxon>
        <taxon>Cryptophyceae</taxon>
        <taxon>Pyrenomonadales</taxon>
        <taxon>Geminigeraceae</taxon>
        <taxon>Guillardia</taxon>
    </lineage>
</organism>
<proteinExistence type="predicted"/>
<comment type="subcellular location">
    <subcellularLocation>
        <location evidence="1">Cytoplasm</location>
    </subcellularLocation>
</comment>
<dbReference type="GeneID" id="17303588"/>
<dbReference type="PROSITE" id="PS50166">
    <property type="entry name" value="IMPORTIN_B_NT"/>
    <property type="match status" value="1"/>
</dbReference>
<dbReference type="Pfam" id="PF03810">
    <property type="entry name" value="IBN_N"/>
    <property type="match status" value="1"/>
</dbReference>
<evidence type="ECO:0000256" key="5">
    <source>
        <dbReference type="ARBA" id="ARBA00022927"/>
    </source>
</evidence>
<dbReference type="PaxDb" id="55529-EKX46939"/>
<feature type="domain" description="Importin N-terminal" evidence="6">
    <location>
        <begin position="41"/>
        <end position="108"/>
    </location>
</feature>
<dbReference type="HOGENOM" id="CLU_278800_0_0_1"/>
<dbReference type="OrthoDB" id="7862313at2759"/>
<dbReference type="InterPro" id="IPR040122">
    <property type="entry name" value="Importin_beta"/>
</dbReference>
<evidence type="ECO:0000256" key="2">
    <source>
        <dbReference type="ARBA" id="ARBA00022448"/>
    </source>
</evidence>
<dbReference type="EMBL" id="JH992992">
    <property type="protein sequence ID" value="EKX46939.1"/>
    <property type="molecule type" value="Genomic_DNA"/>
</dbReference>
<gene>
    <name evidence="7" type="ORF">GUITHDRAFT_107291</name>
</gene>
<protein>
    <recommendedName>
        <fullName evidence="6">Importin N-terminal domain-containing protein</fullName>
    </recommendedName>
</protein>
<dbReference type="InterPro" id="IPR001494">
    <property type="entry name" value="Importin-beta_N"/>
</dbReference>